<dbReference type="GO" id="GO:0004708">
    <property type="term" value="F:MAP kinase kinase activity"/>
    <property type="evidence" value="ECO:0007669"/>
    <property type="project" value="UniProtKB-EC"/>
</dbReference>
<reference evidence="9" key="1">
    <citation type="submission" date="2022-11" db="UniProtKB">
        <authorList>
            <consortium name="WormBaseParasite"/>
        </authorList>
    </citation>
    <scope>IDENTIFICATION</scope>
</reference>
<name>A0A914DN05_9BILA</name>
<keyword evidence="4" id="KW-0067">ATP-binding</keyword>
<sequence>MDSLNLNEEIKRLYPVVNLLKFPTGIIRFKYEDFTFGQILGKQVREATHMLIKQKMAVKFVPLFIALENDQNKISEQISEQCKEVTMLRELSKHENIVDFYGFCLHKENLLICMEVMDMSLRGLAFHAHKHYDYFPEEWLGVITVSVIKALRFCKNESCIVI</sequence>
<dbReference type="Proteomes" id="UP000887540">
    <property type="component" value="Unplaced"/>
</dbReference>
<keyword evidence="8" id="KW-1185">Reference proteome</keyword>
<feature type="domain" description="Protein kinase" evidence="7">
    <location>
        <begin position="34"/>
        <end position="162"/>
    </location>
</feature>
<dbReference type="InterPro" id="IPR000719">
    <property type="entry name" value="Prot_kinase_dom"/>
</dbReference>
<evidence type="ECO:0000256" key="3">
    <source>
        <dbReference type="ARBA" id="ARBA00022777"/>
    </source>
</evidence>
<evidence type="ECO:0000256" key="6">
    <source>
        <dbReference type="ARBA" id="ARBA00038999"/>
    </source>
</evidence>
<organism evidence="8 9">
    <name type="scientific">Acrobeloides nanus</name>
    <dbReference type="NCBI Taxonomy" id="290746"/>
    <lineage>
        <taxon>Eukaryota</taxon>
        <taxon>Metazoa</taxon>
        <taxon>Ecdysozoa</taxon>
        <taxon>Nematoda</taxon>
        <taxon>Chromadorea</taxon>
        <taxon>Rhabditida</taxon>
        <taxon>Tylenchina</taxon>
        <taxon>Cephalobomorpha</taxon>
        <taxon>Cephaloboidea</taxon>
        <taxon>Cephalobidae</taxon>
        <taxon>Acrobeloides</taxon>
    </lineage>
</organism>
<dbReference type="Pfam" id="PF00069">
    <property type="entry name" value="Pkinase"/>
    <property type="match status" value="1"/>
</dbReference>
<dbReference type="PANTHER" id="PTHR48013:SF28">
    <property type="entry name" value="DUAL SPECIFICITY MITOGEN-ACTIVATED PROTEIN KINASE KINASE SEK-1"/>
    <property type="match status" value="1"/>
</dbReference>
<comment type="similarity">
    <text evidence="5">Belongs to the protein kinase superfamily. STE Ser/Thr protein kinase family. MAP kinase kinase subfamily.</text>
</comment>
<dbReference type="SUPFAM" id="SSF56112">
    <property type="entry name" value="Protein kinase-like (PK-like)"/>
    <property type="match status" value="1"/>
</dbReference>
<dbReference type="Gene3D" id="1.10.510.10">
    <property type="entry name" value="Transferase(Phosphotransferase) domain 1"/>
    <property type="match status" value="1"/>
</dbReference>
<evidence type="ECO:0000256" key="4">
    <source>
        <dbReference type="ARBA" id="ARBA00022840"/>
    </source>
</evidence>
<dbReference type="InterPro" id="IPR011009">
    <property type="entry name" value="Kinase-like_dom_sf"/>
</dbReference>
<evidence type="ECO:0000313" key="8">
    <source>
        <dbReference type="Proteomes" id="UP000887540"/>
    </source>
</evidence>
<dbReference type="EC" id="2.7.12.2" evidence="6"/>
<keyword evidence="2" id="KW-0547">Nucleotide-binding</keyword>
<evidence type="ECO:0000313" key="9">
    <source>
        <dbReference type="WBParaSite" id="ACRNAN_scaffold2966.g6374.t1"/>
    </source>
</evidence>
<protein>
    <recommendedName>
        <fullName evidence="6">mitogen-activated protein kinase kinase</fullName>
        <ecNumber evidence="6">2.7.12.2</ecNumber>
    </recommendedName>
</protein>
<evidence type="ECO:0000256" key="2">
    <source>
        <dbReference type="ARBA" id="ARBA00022741"/>
    </source>
</evidence>
<dbReference type="PROSITE" id="PS50011">
    <property type="entry name" value="PROTEIN_KINASE_DOM"/>
    <property type="match status" value="1"/>
</dbReference>
<dbReference type="GO" id="GO:0005524">
    <property type="term" value="F:ATP binding"/>
    <property type="evidence" value="ECO:0007669"/>
    <property type="project" value="UniProtKB-KW"/>
</dbReference>
<evidence type="ECO:0000256" key="5">
    <source>
        <dbReference type="ARBA" id="ARBA00038035"/>
    </source>
</evidence>
<dbReference type="WBParaSite" id="ACRNAN_scaffold2966.g6374.t1">
    <property type="protein sequence ID" value="ACRNAN_scaffold2966.g6374.t1"/>
    <property type="gene ID" value="ACRNAN_scaffold2966.g6374"/>
</dbReference>
<keyword evidence="1" id="KW-0808">Transferase</keyword>
<keyword evidence="3" id="KW-0418">Kinase</keyword>
<proteinExistence type="inferred from homology"/>
<dbReference type="AlphaFoldDB" id="A0A914DN05"/>
<evidence type="ECO:0000256" key="1">
    <source>
        <dbReference type="ARBA" id="ARBA00022679"/>
    </source>
</evidence>
<accession>A0A914DN05</accession>
<dbReference type="PANTHER" id="PTHR48013">
    <property type="entry name" value="DUAL SPECIFICITY MITOGEN-ACTIVATED PROTEIN KINASE KINASE 5-RELATED"/>
    <property type="match status" value="1"/>
</dbReference>
<dbReference type="GO" id="GO:0051403">
    <property type="term" value="P:stress-activated MAPK cascade"/>
    <property type="evidence" value="ECO:0007669"/>
    <property type="project" value="TreeGrafter"/>
</dbReference>
<evidence type="ECO:0000259" key="7">
    <source>
        <dbReference type="PROSITE" id="PS50011"/>
    </source>
</evidence>